<dbReference type="Pfam" id="PF00753">
    <property type="entry name" value="Lactamase_B"/>
    <property type="match status" value="1"/>
</dbReference>
<proteinExistence type="inferred from homology"/>
<evidence type="ECO:0000313" key="7">
    <source>
        <dbReference type="EMBL" id="KAK5098966.1"/>
    </source>
</evidence>
<comment type="caution">
    <text evidence="7">The sequence shown here is derived from an EMBL/GenBank/DDBJ whole genome shotgun (WGS) entry which is preliminary data.</text>
</comment>
<dbReference type="EMBL" id="JAVRRG010000012">
    <property type="protein sequence ID" value="KAK5098966.1"/>
    <property type="molecule type" value="Genomic_DNA"/>
</dbReference>
<reference evidence="7 8" key="1">
    <citation type="submission" date="2023-08" db="EMBL/GenBank/DDBJ databases">
        <title>Black Yeasts Isolated from many extreme environments.</title>
        <authorList>
            <person name="Coleine C."/>
            <person name="Stajich J.E."/>
            <person name="Selbmann L."/>
        </authorList>
    </citation>
    <scope>NUCLEOTIDE SEQUENCE [LARGE SCALE GENOMIC DNA]</scope>
    <source>
        <strain evidence="7 8">CCFEE 5885</strain>
    </source>
</reference>
<gene>
    <name evidence="7" type="ORF">LTR24_001594</name>
</gene>
<evidence type="ECO:0000256" key="2">
    <source>
        <dbReference type="ARBA" id="ARBA00022723"/>
    </source>
</evidence>
<evidence type="ECO:0000256" key="4">
    <source>
        <dbReference type="ARBA" id="ARBA00022833"/>
    </source>
</evidence>
<dbReference type="PANTHER" id="PTHR42978:SF5">
    <property type="entry name" value="METALLO-BETA-LACTAMASE DOMAIN-CONTAINING PROTEIN"/>
    <property type="match status" value="1"/>
</dbReference>
<dbReference type="Proteomes" id="UP001345013">
    <property type="component" value="Unassembled WGS sequence"/>
</dbReference>
<feature type="compositionally biased region" description="Low complexity" evidence="5">
    <location>
        <begin position="280"/>
        <end position="290"/>
    </location>
</feature>
<keyword evidence="4" id="KW-0862">Zinc</keyword>
<feature type="region of interest" description="Disordered" evidence="5">
    <location>
        <begin position="271"/>
        <end position="290"/>
    </location>
</feature>
<keyword evidence="3" id="KW-0378">Hydrolase</keyword>
<keyword evidence="2" id="KW-0479">Metal-binding</keyword>
<dbReference type="InterPro" id="IPR001279">
    <property type="entry name" value="Metallo-B-lactamas"/>
</dbReference>
<dbReference type="InterPro" id="IPR051013">
    <property type="entry name" value="MBL_superfamily_lactonases"/>
</dbReference>
<sequence length="375" mass="41790">MSSFTSKVPSGKTISVRIIDSTSSINKLPVKALMGPPVPGFDLLPETGTWSFLVEHDSGRKLLFDLGIPTDWRDMAPQVADRLKNNGWGISVEKPTVEILKEQSIDATAIEAIVWSHWHWDHIGNPSTFPSSTKLIVGPGFKEEKLPAYPKNPKADVREIDFEGRDLQEITFTEQNALQIEPFRAYDYFGDGSFYLLDTPGHTVGHLAGLARTTTNPDTFIFMGGDLTHHSGELRPSPLMPLPSSIPSSYIPALCQHLSMTTACPGSIFENINSTRDRSPPTTTPFFDPTMGKDIPLAIETIKKTQQADADENVWYVFAHDRTLRGGNVELFPASANEWKQKGWREKLLWEFLADFETAAKQMKEKAESEGTKLQ</sequence>
<dbReference type="InterPro" id="IPR036866">
    <property type="entry name" value="RibonucZ/Hydroxyglut_hydro"/>
</dbReference>
<feature type="domain" description="Metallo-beta-lactamase" evidence="6">
    <location>
        <begin position="48"/>
        <end position="267"/>
    </location>
</feature>
<organism evidence="7 8">
    <name type="scientific">Lithohypha guttulata</name>
    <dbReference type="NCBI Taxonomy" id="1690604"/>
    <lineage>
        <taxon>Eukaryota</taxon>
        <taxon>Fungi</taxon>
        <taxon>Dikarya</taxon>
        <taxon>Ascomycota</taxon>
        <taxon>Pezizomycotina</taxon>
        <taxon>Eurotiomycetes</taxon>
        <taxon>Chaetothyriomycetidae</taxon>
        <taxon>Chaetothyriales</taxon>
        <taxon>Trichomeriaceae</taxon>
        <taxon>Lithohypha</taxon>
    </lineage>
</organism>
<evidence type="ECO:0000256" key="1">
    <source>
        <dbReference type="ARBA" id="ARBA00007749"/>
    </source>
</evidence>
<evidence type="ECO:0000259" key="6">
    <source>
        <dbReference type="SMART" id="SM00849"/>
    </source>
</evidence>
<evidence type="ECO:0000256" key="5">
    <source>
        <dbReference type="SAM" id="MobiDB-lite"/>
    </source>
</evidence>
<dbReference type="SMART" id="SM00849">
    <property type="entry name" value="Lactamase_B"/>
    <property type="match status" value="1"/>
</dbReference>
<protein>
    <recommendedName>
        <fullName evidence="6">Metallo-beta-lactamase domain-containing protein</fullName>
    </recommendedName>
</protein>
<dbReference type="Gene3D" id="3.60.15.10">
    <property type="entry name" value="Ribonuclease Z/Hydroxyacylglutathione hydrolase-like"/>
    <property type="match status" value="1"/>
</dbReference>
<accession>A0ABR0KK49</accession>
<dbReference type="SUPFAM" id="SSF56281">
    <property type="entry name" value="Metallo-hydrolase/oxidoreductase"/>
    <property type="match status" value="1"/>
</dbReference>
<evidence type="ECO:0000313" key="8">
    <source>
        <dbReference type="Proteomes" id="UP001345013"/>
    </source>
</evidence>
<comment type="similarity">
    <text evidence="1">Belongs to the metallo-beta-lactamase superfamily.</text>
</comment>
<dbReference type="PANTHER" id="PTHR42978">
    <property type="entry name" value="QUORUM-QUENCHING LACTONASE YTNP-RELATED-RELATED"/>
    <property type="match status" value="1"/>
</dbReference>
<evidence type="ECO:0000256" key="3">
    <source>
        <dbReference type="ARBA" id="ARBA00022801"/>
    </source>
</evidence>
<dbReference type="CDD" id="cd07730">
    <property type="entry name" value="metallo-hydrolase-like_MBL-fold"/>
    <property type="match status" value="1"/>
</dbReference>
<name>A0ABR0KK49_9EURO</name>
<keyword evidence="8" id="KW-1185">Reference proteome</keyword>